<proteinExistence type="predicted"/>
<dbReference type="Proteomes" id="UP000183371">
    <property type="component" value="Unassembled WGS sequence"/>
</dbReference>
<sequence length="29" mass="3461">MDWGFGEIPVLRCYVRSFALIVLFLRFLV</sequence>
<gene>
    <name evidence="1" type="ORF">SAMN05444141_1017</name>
</gene>
<keyword evidence="2" id="KW-1185">Reference proteome</keyword>
<dbReference type="AlphaFoldDB" id="A0A1I6X8N0"/>
<evidence type="ECO:0000313" key="2">
    <source>
        <dbReference type="Proteomes" id="UP000183371"/>
    </source>
</evidence>
<organism evidence="1 2">
    <name type="scientific">Pseudovibrio denitrificans</name>
    <dbReference type="NCBI Taxonomy" id="258256"/>
    <lineage>
        <taxon>Bacteria</taxon>
        <taxon>Pseudomonadati</taxon>
        <taxon>Pseudomonadota</taxon>
        <taxon>Alphaproteobacteria</taxon>
        <taxon>Hyphomicrobiales</taxon>
        <taxon>Stappiaceae</taxon>
        <taxon>Pseudovibrio</taxon>
    </lineage>
</organism>
<dbReference type="EMBL" id="FPBD01000001">
    <property type="protein sequence ID" value="SFT34640.1"/>
    <property type="molecule type" value="Genomic_DNA"/>
</dbReference>
<name>A0A1I6X8N0_9HYPH</name>
<accession>A0A1I6X8N0</accession>
<protein>
    <submittedName>
        <fullName evidence="1">Uncharacterized protein</fullName>
    </submittedName>
</protein>
<reference evidence="2" key="1">
    <citation type="submission" date="2016-10" db="EMBL/GenBank/DDBJ databases">
        <authorList>
            <person name="Varghese N."/>
            <person name="Submissions S."/>
        </authorList>
    </citation>
    <scope>NUCLEOTIDE SEQUENCE [LARGE SCALE GENOMIC DNA]</scope>
    <source>
        <strain evidence="2">DSM 17465</strain>
    </source>
</reference>
<evidence type="ECO:0000313" key="1">
    <source>
        <dbReference type="EMBL" id="SFT34640.1"/>
    </source>
</evidence>